<organism evidence="1 2">
    <name type="scientific">Mesorhizobium escarrei</name>
    <dbReference type="NCBI Taxonomy" id="666018"/>
    <lineage>
        <taxon>Bacteria</taxon>
        <taxon>Pseudomonadati</taxon>
        <taxon>Pseudomonadota</taxon>
        <taxon>Alphaproteobacteria</taxon>
        <taxon>Hyphomicrobiales</taxon>
        <taxon>Phyllobacteriaceae</taxon>
        <taxon>Mesorhizobium</taxon>
    </lineage>
</organism>
<dbReference type="InterPro" id="IPR002514">
    <property type="entry name" value="Transposase_8"/>
</dbReference>
<dbReference type="SUPFAM" id="SSF48295">
    <property type="entry name" value="TrpR-like"/>
    <property type="match status" value="1"/>
</dbReference>
<dbReference type="InterPro" id="IPR010921">
    <property type="entry name" value="Trp_repressor/repl_initiator"/>
</dbReference>
<accession>A0ABN8JYE0</accession>
<comment type="caution">
    <text evidence="1">The sequence shown here is derived from an EMBL/GenBank/DDBJ whole genome shotgun (WGS) entry which is preliminary data.</text>
</comment>
<name>A0ABN8JYE0_9HYPH</name>
<sequence>MDGHERRHRWSEEDQCRILAAPFAPGATVAVVARQYDVANSLIYKWRRTVRARETGFTDVVVVPDEPVAVRCRRRHQRDRAGGRRQGAALRLNAMAAKACRSACRRLPTRSAPAPRR</sequence>
<proteinExistence type="predicted"/>
<protein>
    <recommendedName>
        <fullName evidence="3">Transposase</fullName>
    </recommendedName>
</protein>
<evidence type="ECO:0008006" key="3">
    <source>
        <dbReference type="Google" id="ProtNLM"/>
    </source>
</evidence>
<reference evidence="1 2" key="1">
    <citation type="submission" date="2022-03" db="EMBL/GenBank/DDBJ databases">
        <authorList>
            <person name="Brunel B."/>
        </authorList>
    </citation>
    <scope>NUCLEOTIDE SEQUENCE [LARGE SCALE GENOMIC DNA]</scope>
    <source>
        <strain evidence="1">STM5069sample</strain>
    </source>
</reference>
<dbReference type="Proteomes" id="UP001153050">
    <property type="component" value="Unassembled WGS sequence"/>
</dbReference>
<dbReference type="Pfam" id="PF01527">
    <property type="entry name" value="HTH_Tnp_1"/>
    <property type="match status" value="1"/>
</dbReference>
<evidence type="ECO:0000313" key="1">
    <source>
        <dbReference type="EMBL" id="CAH2403035.1"/>
    </source>
</evidence>
<keyword evidence="2" id="KW-1185">Reference proteome</keyword>
<evidence type="ECO:0000313" key="2">
    <source>
        <dbReference type="Proteomes" id="UP001153050"/>
    </source>
</evidence>
<dbReference type="EMBL" id="CAKXZT010000131">
    <property type="protein sequence ID" value="CAH2403035.1"/>
    <property type="molecule type" value="Genomic_DNA"/>
</dbReference>
<gene>
    <name evidence="1" type="ORF">MES5069_360124</name>
</gene>